<evidence type="ECO:0000313" key="1">
    <source>
        <dbReference type="EMBL" id="VDO97219.1"/>
    </source>
</evidence>
<name>A0A183FYK2_HELPZ</name>
<organism evidence="2 3">
    <name type="scientific">Heligmosomoides polygyrus</name>
    <name type="common">Parasitic roundworm</name>
    <dbReference type="NCBI Taxonomy" id="6339"/>
    <lineage>
        <taxon>Eukaryota</taxon>
        <taxon>Metazoa</taxon>
        <taxon>Ecdysozoa</taxon>
        <taxon>Nematoda</taxon>
        <taxon>Chromadorea</taxon>
        <taxon>Rhabditida</taxon>
        <taxon>Rhabditina</taxon>
        <taxon>Rhabditomorpha</taxon>
        <taxon>Strongyloidea</taxon>
        <taxon>Heligmosomidae</taxon>
        <taxon>Heligmosomoides</taxon>
    </lineage>
</organism>
<dbReference type="Proteomes" id="UP000050761">
    <property type="component" value="Unassembled WGS sequence"/>
</dbReference>
<dbReference type="WBParaSite" id="HPBE_0001373501-mRNA-1">
    <property type="protein sequence ID" value="HPBE_0001373501-mRNA-1"/>
    <property type="gene ID" value="HPBE_0001373501"/>
</dbReference>
<evidence type="ECO:0000313" key="2">
    <source>
        <dbReference type="Proteomes" id="UP000050761"/>
    </source>
</evidence>
<dbReference type="AlphaFoldDB" id="A0A183FYK2"/>
<proteinExistence type="predicted"/>
<reference evidence="3" key="2">
    <citation type="submission" date="2019-09" db="UniProtKB">
        <authorList>
            <consortium name="WormBaseParasite"/>
        </authorList>
    </citation>
    <scope>IDENTIFICATION</scope>
</reference>
<reference evidence="1 2" key="1">
    <citation type="submission" date="2018-11" db="EMBL/GenBank/DDBJ databases">
        <authorList>
            <consortium name="Pathogen Informatics"/>
        </authorList>
    </citation>
    <scope>NUCLEOTIDE SEQUENCE [LARGE SCALE GENOMIC DNA]</scope>
</reference>
<protein>
    <submittedName>
        <fullName evidence="3">Transposase</fullName>
    </submittedName>
</protein>
<accession>A0A183FYK2</accession>
<sequence>MHPELPLLGVAHGQKVGVFIGATNHGLRAYPRTRIRHRTGNQRRAGPRSVRVDIEELKEVFARNSDAVIHPDPLHRPS</sequence>
<accession>A0A3P8A251</accession>
<dbReference type="EMBL" id="UZAH01028048">
    <property type="protein sequence ID" value="VDO97219.1"/>
    <property type="molecule type" value="Genomic_DNA"/>
</dbReference>
<gene>
    <name evidence="1" type="ORF">HPBE_LOCUS13736</name>
</gene>
<keyword evidence="2" id="KW-1185">Reference proteome</keyword>
<evidence type="ECO:0000313" key="3">
    <source>
        <dbReference type="WBParaSite" id="HPBE_0001373501-mRNA-1"/>
    </source>
</evidence>